<protein>
    <submittedName>
        <fullName evidence="2">Uncharacterized protein</fullName>
    </submittedName>
</protein>
<dbReference type="AlphaFoldDB" id="A0A2M4D9L6"/>
<evidence type="ECO:0000313" key="2">
    <source>
        <dbReference type="EMBL" id="MBW74263.1"/>
    </source>
</evidence>
<organism evidence="2">
    <name type="scientific">Anopheles darlingi</name>
    <name type="common">Mosquito</name>
    <dbReference type="NCBI Taxonomy" id="43151"/>
    <lineage>
        <taxon>Eukaryota</taxon>
        <taxon>Metazoa</taxon>
        <taxon>Ecdysozoa</taxon>
        <taxon>Arthropoda</taxon>
        <taxon>Hexapoda</taxon>
        <taxon>Insecta</taxon>
        <taxon>Pterygota</taxon>
        <taxon>Neoptera</taxon>
        <taxon>Endopterygota</taxon>
        <taxon>Diptera</taxon>
        <taxon>Nematocera</taxon>
        <taxon>Culicoidea</taxon>
        <taxon>Culicidae</taxon>
        <taxon>Anophelinae</taxon>
        <taxon>Anopheles</taxon>
    </lineage>
</organism>
<sequence>MLEASAAAAAAAAAAAVDCPLPVSFTGVDPAVRLVCSREDLLGELRSGALARSSSMMSLVELSSTTSWVVSDCCSMREHNCTYFCCISASCSCIERSCDLSTSFSTRFWWMCGVATVSTRSSSSSVVAGSVFAVAAAAAAAAAALLLSMKFCSVRPRFNPAAAAAAYRSAALLSCCCGW</sequence>
<dbReference type="EMBL" id="GGFL01010085">
    <property type="protein sequence ID" value="MBW74263.1"/>
    <property type="molecule type" value="Transcribed_RNA"/>
</dbReference>
<feature type="transmembrane region" description="Helical" evidence="1">
    <location>
        <begin position="126"/>
        <end position="147"/>
    </location>
</feature>
<keyword evidence="1" id="KW-1133">Transmembrane helix</keyword>
<keyword evidence="1" id="KW-0812">Transmembrane</keyword>
<keyword evidence="1" id="KW-0472">Membrane</keyword>
<evidence type="ECO:0000256" key="1">
    <source>
        <dbReference type="SAM" id="Phobius"/>
    </source>
</evidence>
<name>A0A2M4D9L6_ANODA</name>
<reference evidence="2" key="1">
    <citation type="submission" date="2018-01" db="EMBL/GenBank/DDBJ databases">
        <title>An insight into the sialome of Amazonian anophelines.</title>
        <authorList>
            <person name="Ribeiro J.M."/>
            <person name="Scarpassa V."/>
            <person name="Calvo E."/>
        </authorList>
    </citation>
    <scope>NUCLEOTIDE SEQUENCE</scope>
</reference>
<accession>A0A2M4D9L6</accession>
<proteinExistence type="predicted"/>